<keyword evidence="5" id="KW-0688">Ribosomal frameshifting</keyword>
<comment type="subunit">
    <text evidence="3">Interacts with ODC and thereby sterically blocks ODC homodimerization.</text>
</comment>
<keyword evidence="8" id="KW-1185">Reference proteome</keyword>
<dbReference type="GO" id="GO:0045732">
    <property type="term" value="P:positive regulation of protein catabolic process"/>
    <property type="evidence" value="ECO:0007669"/>
    <property type="project" value="TreeGrafter"/>
</dbReference>
<dbReference type="STRING" id="1408157.A0A1J7IR06"/>
<dbReference type="GO" id="GO:0008073">
    <property type="term" value="F:ornithine decarboxylase inhibitor activity"/>
    <property type="evidence" value="ECO:0007669"/>
    <property type="project" value="InterPro"/>
</dbReference>
<evidence type="ECO:0000256" key="3">
    <source>
        <dbReference type="ARBA" id="ARBA00011486"/>
    </source>
</evidence>
<dbReference type="InterPro" id="IPR038581">
    <property type="entry name" value="ODC_AZ_sf"/>
</dbReference>
<evidence type="ECO:0000256" key="6">
    <source>
        <dbReference type="SAM" id="MobiDB-lite"/>
    </source>
</evidence>
<dbReference type="InParanoid" id="A0A1J7IR06"/>
<accession>A0A1J7IR06</accession>
<name>A0A1J7IR06_9PEZI</name>
<feature type="region of interest" description="Disordered" evidence="6">
    <location>
        <begin position="61"/>
        <end position="89"/>
    </location>
</feature>
<feature type="compositionally biased region" description="Polar residues" evidence="6">
    <location>
        <begin position="68"/>
        <end position="81"/>
    </location>
</feature>
<dbReference type="Proteomes" id="UP000182658">
    <property type="component" value="Unassembled WGS sequence"/>
</dbReference>
<evidence type="ECO:0000256" key="2">
    <source>
        <dbReference type="ARBA" id="ARBA00008796"/>
    </source>
</evidence>
<dbReference type="SUPFAM" id="SSF55729">
    <property type="entry name" value="Acyl-CoA N-acyltransferases (Nat)"/>
    <property type="match status" value="1"/>
</dbReference>
<evidence type="ECO:0000256" key="4">
    <source>
        <dbReference type="ARBA" id="ARBA00017712"/>
    </source>
</evidence>
<comment type="function">
    <text evidence="1">Ornithine decarboxylase (ODC) antizyme protein that negatively regulates ODC activity and intracellular polyamine biosynthesis in response to increased intracellular polyamine levels. Binds to ODC monomers, inhibiting the assembly of the functional ODC homodimer, and targets the monomers for ubiquitin-independent proteolytic destruction by the 26S proteasome.</text>
</comment>
<dbReference type="EMBL" id="KV875106">
    <property type="protein sequence ID" value="OIW23521.1"/>
    <property type="molecule type" value="Genomic_DNA"/>
</dbReference>
<reference evidence="7 8" key="1">
    <citation type="submission" date="2016-10" db="EMBL/GenBank/DDBJ databases">
        <title>Draft genome sequence of Coniochaeta ligniaria NRRL30616, a lignocellulolytic fungus for bioabatement of inhibitors in plant biomass hydrolysates.</title>
        <authorList>
            <consortium name="DOE Joint Genome Institute"/>
            <person name="Jimenez D.J."/>
            <person name="Hector R.E."/>
            <person name="Riley R."/>
            <person name="Sun H."/>
            <person name="Grigoriev I.V."/>
            <person name="Van Elsas J.D."/>
            <person name="Nichols N.N."/>
        </authorList>
    </citation>
    <scope>NUCLEOTIDE SEQUENCE [LARGE SCALE GENOMIC DNA]</scope>
    <source>
        <strain evidence="7 8">NRRL 30616</strain>
    </source>
</reference>
<evidence type="ECO:0000256" key="1">
    <source>
        <dbReference type="ARBA" id="ARBA00002307"/>
    </source>
</evidence>
<gene>
    <name evidence="7" type="ORF">CONLIGDRAFT_657717</name>
</gene>
<dbReference type="PANTHER" id="PTHR10279:SF10">
    <property type="entry name" value="ORNITHINE DECARBOXYLASE ANTIZYME"/>
    <property type="match status" value="1"/>
</dbReference>
<dbReference type="OrthoDB" id="5959761at2759"/>
<sequence length="310" mass="33416">MAPMKHNSNNHSSSNYGEGIVRQANILASCYVVPSTGLPSPPSSPPLAAITATNELALTPKEAKSARHNSSGRSGSINTTTRLHRRGGATSRIRGECERFFCETLRATFLGEMDGAARVSRLTDVYYHHDQQHSDNHNHNYYNGSGGVGLDGANDAGRAVVDAHGQLTPPDYFPIGDHAAMAAARNAAEKRTSGSVGAWLEIWDYAGGNSFRAFVAEDDREVRSLFVFFDANVLGRELKDALVALIELAEGPLACSHMVVCVDREMAGEEGKPLLTGLQWAGFSLTTLDFWTGGVDVTSGRWLFMGMEVV</sequence>
<dbReference type="Pfam" id="PF02100">
    <property type="entry name" value="ODC_AZ"/>
    <property type="match status" value="1"/>
</dbReference>
<protein>
    <recommendedName>
        <fullName evidence="4">Ornithine decarboxylase antizyme</fullName>
    </recommendedName>
</protein>
<dbReference type="GO" id="GO:0005634">
    <property type="term" value="C:nucleus"/>
    <property type="evidence" value="ECO:0007669"/>
    <property type="project" value="TreeGrafter"/>
</dbReference>
<evidence type="ECO:0000256" key="5">
    <source>
        <dbReference type="ARBA" id="ARBA00022758"/>
    </source>
</evidence>
<dbReference type="InterPro" id="IPR016181">
    <property type="entry name" value="Acyl_CoA_acyltransferase"/>
</dbReference>
<dbReference type="AlphaFoldDB" id="A0A1J7IR06"/>
<proteinExistence type="inferred from homology"/>
<dbReference type="GO" id="GO:0005737">
    <property type="term" value="C:cytoplasm"/>
    <property type="evidence" value="ECO:0007669"/>
    <property type="project" value="TreeGrafter"/>
</dbReference>
<dbReference type="PANTHER" id="PTHR10279">
    <property type="entry name" value="ORNITHINE DECARBOXYLASE ANTIZYME"/>
    <property type="match status" value="1"/>
</dbReference>
<evidence type="ECO:0000313" key="7">
    <source>
        <dbReference type="EMBL" id="OIW23521.1"/>
    </source>
</evidence>
<comment type="similarity">
    <text evidence="2">Belongs to the ODC antizyme family.</text>
</comment>
<dbReference type="InterPro" id="IPR002993">
    <property type="entry name" value="ODC_AZ"/>
</dbReference>
<dbReference type="Gene3D" id="3.40.630.60">
    <property type="match status" value="1"/>
</dbReference>
<evidence type="ECO:0000313" key="8">
    <source>
        <dbReference type="Proteomes" id="UP000182658"/>
    </source>
</evidence>
<dbReference type="GO" id="GO:0075523">
    <property type="term" value="P:viral translational frameshifting"/>
    <property type="evidence" value="ECO:0007669"/>
    <property type="project" value="UniProtKB-KW"/>
</dbReference>
<organism evidence="7 8">
    <name type="scientific">Coniochaeta ligniaria NRRL 30616</name>
    <dbReference type="NCBI Taxonomy" id="1408157"/>
    <lineage>
        <taxon>Eukaryota</taxon>
        <taxon>Fungi</taxon>
        <taxon>Dikarya</taxon>
        <taxon>Ascomycota</taxon>
        <taxon>Pezizomycotina</taxon>
        <taxon>Sordariomycetes</taxon>
        <taxon>Sordariomycetidae</taxon>
        <taxon>Coniochaetales</taxon>
        <taxon>Coniochaetaceae</taxon>
        <taxon>Coniochaeta</taxon>
    </lineage>
</organism>